<keyword evidence="5 6" id="KW-0238">DNA-binding</keyword>
<evidence type="ECO:0000256" key="7">
    <source>
        <dbReference type="RuleBase" id="RU003756"/>
    </source>
</evidence>
<dbReference type="InterPro" id="IPR000432">
    <property type="entry name" value="DNA_mismatch_repair_MutS_C"/>
</dbReference>
<keyword evidence="4 6" id="KW-0067">ATP-binding</keyword>
<feature type="compositionally biased region" description="Basic and acidic residues" evidence="8">
    <location>
        <begin position="29"/>
        <end position="39"/>
    </location>
</feature>
<dbReference type="InterPro" id="IPR007861">
    <property type="entry name" value="DNA_mismatch_repair_MutS_clamp"/>
</dbReference>
<dbReference type="Gene3D" id="3.30.420.110">
    <property type="entry name" value="MutS, connector domain"/>
    <property type="match status" value="1"/>
</dbReference>
<dbReference type="Pfam" id="PF00488">
    <property type="entry name" value="MutS_V"/>
    <property type="match status" value="1"/>
</dbReference>
<evidence type="ECO:0000256" key="5">
    <source>
        <dbReference type="ARBA" id="ARBA00023125"/>
    </source>
</evidence>
<evidence type="ECO:0000256" key="2">
    <source>
        <dbReference type="ARBA" id="ARBA00022741"/>
    </source>
</evidence>
<dbReference type="InterPro" id="IPR007695">
    <property type="entry name" value="DNA_mismatch_repair_MutS-lik_N"/>
</dbReference>
<dbReference type="SUPFAM" id="SSF53150">
    <property type="entry name" value="DNA repair protein MutS, domain II"/>
    <property type="match status" value="1"/>
</dbReference>
<dbReference type="SUPFAM" id="SSF52540">
    <property type="entry name" value="P-loop containing nucleoside triphosphate hydrolases"/>
    <property type="match status" value="1"/>
</dbReference>
<dbReference type="SUPFAM" id="SSF48334">
    <property type="entry name" value="DNA repair protein MutS, domain III"/>
    <property type="match status" value="1"/>
</dbReference>
<dbReference type="SMART" id="SM00533">
    <property type="entry name" value="MUTSd"/>
    <property type="match status" value="1"/>
</dbReference>
<sequence>MHPSARQTSLLSFFGSPPATSTSPSGPSDSKKNVLDLPRRNCSSTPRSKDARNAEMFERSFMSPSHGECLSPVTKENGNATSKRRSKRVLIVESDSDLDEEECKLSRVEQDTNFEVSDLFDERENEGADVAGLENQHDGMHNTSEKDATEKIASFSFQSIANSSANDILNSSVTSEYSMSVKSFSTAENQMNKYGDNSDSPAAFRHLEFEFLKPNKIMDIEKRRPNNPDYDEHTLYVPPSFLKSQTPGHRQWWQMKATNFDTVLFFKVGKFYELYHMDAVIGAKCLNLTYMKGDYAHCGFPESSLNRFVDRLIEKGYKVARVEQTETPEAMEKRAEKECLAGKDRVVRREICRIVTRATKMYSYLEAEDEAADAFYLTAICEQIRESSQSRRIGTCFVNASVGQIYLSEFDDDASFSRLRTIFATFPPAQVLFPRGKLSPEVMTLFKQSLLSIPREGLLPKAQFWSSSDTLRNLAKSGYFGSNDDGSVNWPPTLQGMLDSSDLVGMTVSSDHTLCLSSFGAIVWYLKECKIDDDVLQLRRINIYRPPDITKAEEYDTIPLQRKYMIMDEITLKNLDVVRLSCTDPMYTTLFDELNLCLTAAGKRLLRFWLCNPLYDIRAIEDRQKAIDELMNMHEFLDSTCSSLQGIPDLERLLQKMHSLAIKAPGVDHPECRAVFFEVDKYNKRKLSDFIALINGFGTAKQIYDSFQKIYPKLHFRSTLLLDLLGRGSFPDVEADLRFFQTCFDHEKAAKEGVVIPSRGVDHELDSVDDDIQRLKAALDDYLVYTRKVLRCSNVKYIGSGRNRFLLEVPEDGCEKVKSEFELRSRRKGFVRFSTPKLDQLIERLTQSETKRESVLKDIMRRLFADFCSRGEKWYKIVESLAVLDVLQSFAQYARNCPHTICKPVFVSNETPFLRLKNSVHPCCSKMRTNSDFIPNDVQLGSDAESGSGPVLLLTGANMGGKSTLMRQVGTLIIMAQLGAPVPAESFILTPVDRMFTRIGARDSLLTGQSTLFVELSETTTILRHASANSFAIVDELGRGTSTHDGTAIASATLKHLAERICCRAIFSTHYHSLVQKFSDHPLVQLGHMACAVENEGLDDPVEESVTFLYKLTAGPCPKSYGFNAAKLAGLKTRVIRNAYAASVRFSRMDTLYNAVTKMVKENSEASDHELVQALSLKLSVL</sequence>
<dbReference type="GO" id="GO:0140664">
    <property type="term" value="F:ATP-dependent DNA damage sensor activity"/>
    <property type="evidence" value="ECO:0007669"/>
    <property type="project" value="InterPro"/>
</dbReference>
<comment type="similarity">
    <text evidence="1 6 7">Belongs to the DNA mismatch repair MutS family.</text>
</comment>
<protein>
    <recommendedName>
        <fullName evidence="6">DNA mismatch repair protein</fullName>
    </recommendedName>
</protein>
<evidence type="ECO:0000256" key="1">
    <source>
        <dbReference type="ARBA" id="ARBA00006271"/>
    </source>
</evidence>
<dbReference type="Gene3D" id="3.40.1170.10">
    <property type="entry name" value="DNA repair protein MutS, domain I"/>
    <property type="match status" value="1"/>
</dbReference>
<feature type="compositionally biased region" description="Low complexity" evidence="8">
    <location>
        <begin position="12"/>
        <end position="28"/>
    </location>
</feature>
<evidence type="ECO:0000256" key="3">
    <source>
        <dbReference type="ARBA" id="ARBA00022763"/>
    </source>
</evidence>
<dbReference type="Gene3D" id="1.10.1420.10">
    <property type="match status" value="2"/>
</dbReference>
<keyword evidence="10" id="KW-1185">Reference proteome</keyword>
<dbReference type="Pfam" id="PF01624">
    <property type="entry name" value="MutS_I"/>
    <property type="match status" value="1"/>
</dbReference>
<evidence type="ECO:0000313" key="11">
    <source>
        <dbReference type="WBParaSite" id="TMUE_3000010773.1"/>
    </source>
</evidence>
<dbReference type="InterPro" id="IPR036678">
    <property type="entry name" value="MutS_con_dom_sf"/>
</dbReference>
<dbReference type="PANTHER" id="PTHR11361">
    <property type="entry name" value="DNA MISMATCH REPAIR PROTEIN MUTS FAMILY MEMBER"/>
    <property type="match status" value="1"/>
</dbReference>
<feature type="compositionally biased region" description="Polar residues" evidence="8">
    <location>
        <begin position="1"/>
        <end position="11"/>
    </location>
</feature>
<dbReference type="PIRSF" id="PIRSF037677">
    <property type="entry name" value="DNA_mis_repair_Msh6"/>
    <property type="match status" value="1"/>
</dbReference>
<dbReference type="Pfam" id="PF05188">
    <property type="entry name" value="MutS_II"/>
    <property type="match status" value="1"/>
</dbReference>
<dbReference type="SUPFAM" id="SSF55271">
    <property type="entry name" value="DNA repair protein MutS, domain I"/>
    <property type="match status" value="1"/>
</dbReference>
<evidence type="ECO:0000256" key="8">
    <source>
        <dbReference type="SAM" id="MobiDB-lite"/>
    </source>
</evidence>
<comment type="function">
    <text evidence="6 7">Component of the post-replicative DNA mismatch repair system (MMR).</text>
</comment>
<dbReference type="PROSITE" id="PS00486">
    <property type="entry name" value="DNA_MISMATCH_REPAIR_2"/>
    <property type="match status" value="1"/>
</dbReference>
<dbReference type="InterPro" id="IPR007860">
    <property type="entry name" value="DNA_mmatch_repair_MutS_con_dom"/>
</dbReference>
<evidence type="ECO:0000313" key="10">
    <source>
        <dbReference type="Proteomes" id="UP000046395"/>
    </source>
</evidence>
<name>A0A5S6QUH0_TRIMR</name>
<dbReference type="InterPro" id="IPR045076">
    <property type="entry name" value="MutS"/>
</dbReference>
<dbReference type="Pfam" id="PF05192">
    <property type="entry name" value="MutS_III"/>
    <property type="match status" value="1"/>
</dbReference>
<feature type="region of interest" description="Disordered" evidence="8">
    <location>
        <begin position="1"/>
        <end position="86"/>
    </location>
</feature>
<keyword evidence="6 7" id="KW-0234">DNA repair</keyword>
<dbReference type="InterPro" id="IPR027417">
    <property type="entry name" value="P-loop_NTPase"/>
</dbReference>
<dbReference type="GO" id="GO:0032301">
    <property type="term" value="C:MutSalpha complex"/>
    <property type="evidence" value="ECO:0007669"/>
    <property type="project" value="TreeGrafter"/>
</dbReference>
<evidence type="ECO:0000259" key="9">
    <source>
        <dbReference type="PROSITE" id="PS00486"/>
    </source>
</evidence>
<organism evidence="10 11">
    <name type="scientific">Trichuris muris</name>
    <name type="common">Mouse whipworm</name>
    <dbReference type="NCBI Taxonomy" id="70415"/>
    <lineage>
        <taxon>Eukaryota</taxon>
        <taxon>Metazoa</taxon>
        <taxon>Ecdysozoa</taxon>
        <taxon>Nematoda</taxon>
        <taxon>Enoplea</taxon>
        <taxon>Dorylaimia</taxon>
        <taxon>Trichinellida</taxon>
        <taxon>Trichuridae</taxon>
        <taxon>Trichuris</taxon>
    </lineage>
</organism>
<keyword evidence="2 6" id="KW-0547">Nucleotide-binding</keyword>
<dbReference type="WBParaSite" id="TMUE_3000010773.1">
    <property type="protein sequence ID" value="TMUE_3000010773.1"/>
    <property type="gene ID" value="WBGene00286645"/>
</dbReference>
<dbReference type="Pfam" id="PF05190">
    <property type="entry name" value="MutS_IV"/>
    <property type="match status" value="1"/>
</dbReference>
<dbReference type="SMART" id="SM00534">
    <property type="entry name" value="MUTSac"/>
    <property type="match status" value="1"/>
</dbReference>
<accession>A0A5S6QUH0</accession>
<dbReference type="InterPro" id="IPR016151">
    <property type="entry name" value="DNA_mismatch_repair_MutS_N"/>
</dbReference>
<dbReference type="Proteomes" id="UP000046395">
    <property type="component" value="Unassembled WGS sequence"/>
</dbReference>
<keyword evidence="3 6" id="KW-0227">DNA damage</keyword>
<dbReference type="InterPro" id="IPR007696">
    <property type="entry name" value="DNA_mismatch_repair_MutS_core"/>
</dbReference>
<feature type="domain" description="DNA mismatch repair proteins mutS family" evidence="9">
    <location>
        <begin position="1030"/>
        <end position="1046"/>
    </location>
</feature>
<dbReference type="GO" id="GO:0005524">
    <property type="term" value="F:ATP binding"/>
    <property type="evidence" value="ECO:0007669"/>
    <property type="project" value="UniProtKB-UniRule"/>
</dbReference>
<dbReference type="FunFam" id="1.10.1420.10:FF:000005">
    <property type="entry name" value="DNA mismatch repair protein"/>
    <property type="match status" value="1"/>
</dbReference>
<proteinExistence type="inferred from homology"/>
<dbReference type="GO" id="GO:0030983">
    <property type="term" value="F:mismatched DNA binding"/>
    <property type="evidence" value="ECO:0007669"/>
    <property type="project" value="UniProtKB-UniRule"/>
</dbReference>
<evidence type="ECO:0000256" key="6">
    <source>
        <dbReference type="PIRNR" id="PIRNR037677"/>
    </source>
</evidence>
<feature type="compositionally biased region" description="Basic and acidic residues" evidence="8">
    <location>
        <begin position="47"/>
        <end position="58"/>
    </location>
</feature>
<dbReference type="InterPro" id="IPR017261">
    <property type="entry name" value="DNA_mismatch_repair_MutS/MSH"/>
</dbReference>
<dbReference type="FunFam" id="3.40.1170.10:FF:000002">
    <property type="entry name" value="DNA mismatch repair protein"/>
    <property type="match status" value="1"/>
</dbReference>
<dbReference type="AlphaFoldDB" id="A0A5S6QUH0"/>
<evidence type="ECO:0000256" key="4">
    <source>
        <dbReference type="ARBA" id="ARBA00022840"/>
    </source>
</evidence>
<dbReference type="PANTHER" id="PTHR11361:SF148">
    <property type="entry name" value="DNA MISMATCH REPAIR PROTEIN MSH6"/>
    <property type="match status" value="1"/>
</dbReference>
<dbReference type="Gene3D" id="3.40.50.300">
    <property type="entry name" value="P-loop containing nucleotide triphosphate hydrolases"/>
    <property type="match status" value="1"/>
</dbReference>
<dbReference type="GO" id="GO:0006298">
    <property type="term" value="P:mismatch repair"/>
    <property type="evidence" value="ECO:0007669"/>
    <property type="project" value="InterPro"/>
</dbReference>
<dbReference type="InterPro" id="IPR036187">
    <property type="entry name" value="DNA_mismatch_repair_MutS_sf"/>
</dbReference>
<reference evidence="11" key="1">
    <citation type="submission" date="2019-12" db="UniProtKB">
        <authorList>
            <consortium name="WormBaseParasite"/>
        </authorList>
    </citation>
    <scope>IDENTIFICATION</scope>
</reference>
<dbReference type="STRING" id="70415.A0A5S6QUH0"/>